<sequence>MYLRSWESFASQAEELYRKDPLGTRYLMKYRHCDGKLELKVTDDRTCLKFTTDQQSDLQAIERFNNRFFALMARGVEGADSMDPKEVEASTQAAVPQQHKGRKQRRRG</sequence>
<proteinExistence type="inferred from homology"/>
<dbReference type="AlphaFoldDB" id="A0A8S1IRV3"/>
<dbReference type="Gene3D" id="3.30.720.10">
    <property type="entry name" value="Signal recognition particle alu RNA binding heterodimer, srp9/1"/>
    <property type="match status" value="1"/>
</dbReference>
<organism evidence="11 12">
    <name type="scientific">Ostreobium quekettii</name>
    <dbReference type="NCBI Taxonomy" id="121088"/>
    <lineage>
        <taxon>Eukaryota</taxon>
        <taxon>Viridiplantae</taxon>
        <taxon>Chlorophyta</taxon>
        <taxon>core chlorophytes</taxon>
        <taxon>Ulvophyceae</taxon>
        <taxon>TCBD clade</taxon>
        <taxon>Bryopsidales</taxon>
        <taxon>Ostreobineae</taxon>
        <taxon>Ostreobiaceae</taxon>
        <taxon>Ostreobium</taxon>
    </lineage>
</organism>
<evidence type="ECO:0000256" key="7">
    <source>
        <dbReference type="ARBA" id="ARBA00023274"/>
    </source>
</evidence>
<accession>A0A8S1IRV3</accession>
<keyword evidence="5" id="KW-0694">RNA-binding</keyword>
<feature type="compositionally biased region" description="Basic residues" evidence="9">
    <location>
        <begin position="99"/>
        <end position="108"/>
    </location>
</feature>
<comment type="similarity">
    <text evidence="2">Belongs to the SRP9 family.</text>
</comment>
<keyword evidence="12" id="KW-1185">Reference proteome</keyword>
<keyword evidence="4" id="KW-0963">Cytoplasm</keyword>
<comment type="subcellular location">
    <subcellularLocation>
        <location evidence="1">Cytoplasm</location>
    </subcellularLocation>
</comment>
<evidence type="ECO:0000256" key="2">
    <source>
        <dbReference type="ARBA" id="ARBA00009193"/>
    </source>
</evidence>
<protein>
    <recommendedName>
        <fullName evidence="3">Signal recognition particle 9 kDa protein</fullName>
    </recommendedName>
</protein>
<dbReference type="InterPro" id="IPR009018">
    <property type="entry name" value="Signal_recog_particle_SRP9/14"/>
</dbReference>
<gene>
    <name evidence="11" type="ORF">OSTQU699_LOCUS2913</name>
</gene>
<evidence type="ECO:0000313" key="11">
    <source>
        <dbReference type="EMBL" id="CAD7697552.1"/>
    </source>
</evidence>
<evidence type="ECO:0000256" key="5">
    <source>
        <dbReference type="ARBA" id="ARBA00022884"/>
    </source>
</evidence>
<evidence type="ECO:0000256" key="8">
    <source>
        <dbReference type="ARBA" id="ARBA00045462"/>
    </source>
</evidence>
<dbReference type="PANTHER" id="PTHR12834:SF12">
    <property type="entry name" value="SIGNAL RECOGNITION PARTICLE 9 KDA PROTEIN"/>
    <property type="match status" value="1"/>
</dbReference>
<dbReference type="PANTHER" id="PTHR12834">
    <property type="entry name" value="SIGNAL RECOGNITION PARTICLE 9 KDA PROTEIN"/>
    <property type="match status" value="1"/>
</dbReference>
<dbReference type="GO" id="GO:0005786">
    <property type="term" value="C:signal recognition particle, endoplasmic reticulum targeting"/>
    <property type="evidence" value="ECO:0007669"/>
    <property type="project" value="UniProtKB-KW"/>
</dbReference>
<comment type="caution">
    <text evidence="11">The sequence shown here is derived from an EMBL/GenBank/DDBJ whole genome shotgun (WGS) entry which is preliminary data.</text>
</comment>
<keyword evidence="7" id="KW-0687">Ribonucleoprotein</keyword>
<evidence type="ECO:0000256" key="6">
    <source>
        <dbReference type="ARBA" id="ARBA00023135"/>
    </source>
</evidence>
<evidence type="ECO:0000256" key="1">
    <source>
        <dbReference type="ARBA" id="ARBA00004496"/>
    </source>
</evidence>
<keyword evidence="6" id="KW-0733">Signal recognition particle</keyword>
<dbReference type="EMBL" id="CAJHUC010000674">
    <property type="protein sequence ID" value="CAD7697552.1"/>
    <property type="molecule type" value="Genomic_DNA"/>
</dbReference>
<dbReference type="Proteomes" id="UP000708148">
    <property type="component" value="Unassembled WGS sequence"/>
</dbReference>
<dbReference type="InterPro" id="IPR039914">
    <property type="entry name" value="SRP9-like"/>
</dbReference>
<dbReference type="FunFam" id="3.30.720.10:FF:000001">
    <property type="entry name" value="Signal recognition particle 9 kDa protein"/>
    <property type="match status" value="1"/>
</dbReference>
<feature type="region of interest" description="Disordered" evidence="9">
    <location>
        <begin position="80"/>
        <end position="108"/>
    </location>
</feature>
<feature type="domain" description="SRP9" evidence="10">
    <location>
        <begin position="4"/>
        <end position="67"/>
    </location>
</feature>
<name>A0A8S1IRV3_9CHLO</name>
<evidence type="ECO:0000256" key="4">
    <source>
        <dbReference type="ARBA" id="ARBA00022490"/>
    </source>
</evidence>
<dbReference type="OrthoDB" id="360923at2759"/>
<comment type="function">
    <text evidence="8">Component of the signal recognition particle (SRP) complex, a ribonucleoprotein complex that mediates the cotranslational targeting of secretory and membrane proteins to the endoplasmic reticulum (ER). SRP9 together with SRP14 and the Alu portion of the SRP RNA, constitutes the elongation arrest domain of SRP. The complex of SRP9 and SRP14 is required for SRP RNA binding.</text>
</comment>
<dbReference type="SUPFAM" id="SSF54762">
    <property type="entry name" value="Signal recognition particle alu RNA binding heterodimer, SRP9/14"/>
    <property type="match status" value="1"/>
</dbReference>
<reference evidence="11" key="1">
    <citation type="submission" date="2020-12" db="EMBL/GenBank/DDBJ databases">
        <authorList>
            <person name="Iha C."/>
        </authorList>
    </citation>
    <scope>NUCLEOTIDE SEQUENCE</scope>
</reference>
<evidence type="ECO:0000313" key="12">
    <source>
        <dbReference type="Proteomes" id="UP000708148"/>
    </source>
</evidence>
<dbReference type="GO" id="GO:0006614">
    <property type="term" value="P:SRP-dependent cotranslational protein targeting to membrane"/>
    <property type="evidence" value="ECO:0007669"/>
    <property type="project" value="InterPro"/>
</dbReference>
<dbReference type="GO" id="GO:0008312">
    <property type="term" value="F:7S RNA binding"/>
    <property type="evidence" value="ECO:0007669"/>
    <property type="project" value="InterPro"/>
</dbReference>
<dbReference type="InterPro" id="IPR039432">
    <property type="entry name" value="SRP9_dom"/>
</dbReference>
<dbReference type="Pfam" id="PF05486">
    <property type="entry name" value="SRP9-21"/>
    <property type="match status" value="1"/>
</dbReference>
<dbReference type="GO" id="GO:0005829">
    <property type="term" value="C:cytosol"/>
    <property type="evidence" value="ECO:0007669"/>
    <property type="project" value="UniProtKB-ARBA"/>
</dbReference>
<evidence type="ECO:0000259" key="10">
    <source>
        <dbReference type="Pfam" id="PF05486"/>
    </source>
</evidence>
<evidence type="ECO:0000256" key="3">
    <source>
        <dbReference type="ARBA" id="ARBA00020414"/>
    </source>
</evidence>
<evidence type="ECO:0000256" key="9">
    <source>
        <dbReference type="SAM" id="MobiDB-lite"/>
    </source>
</evidence>